<dbReference type="AlphaFoldDB" id="A0A2N7WEH3"/>
<evidence type="ECO:0000256" key="2">
    <source>
        <dbReference type="SAM" id="MobiDB-lite"/>
    </source>
</evidence>
<feature type="domain" description="Tail sheath protein C-terminal" evidence="3">
    <location>
        <begin position="401"/>
        <end position="507"/>
    </location>
</feature>
<comment type="caution">
    <text evidence="4">The sequence shown here is derived from an EMBL/GenBank/DDBJ whole genome shotgun (WGS) entry which is preliminary data.</text>
</comment>
<sequence>MAQYKVPGVYIVEKDAFPNSVVEVATAVPAFIGYTESAANGNDSLIGVPWPIQSMADYERYFGGAPAPAFDFAAGEKGASAPYTLTAGANSQFLLYYSLRMYFDNGGGPCYIVSTGLYTKQQRAAQDFLDVLGALTRTPEPTMLVAPDVVLLSDASKVPPIFLGHCNTMQSRVSIFDVPGGDKVRGVSPNDQIENFRSSVGTDFLNYGMAYYPWINTQIVDSVDFTAISPATLGAFATALTADVTATLTGANNQAKLTALTAKIGEMQKLVPAPAADGAKSDDATPATPPSPQQIMSLHNVLRTSSKLYVQVMDEIQTRLNLLPPSGAIAGIYGRVDASQGVFKAPANVSINSTVSPTVNLSDYEQEDLNVPLDGKAVNAIRAFRGMGTLVWGARTLDGNSQDWRYINVRRTLIMLEQSIKYAMQAYVFAPNTATTWVTVQNMIENFLTNQWKAGALSGAKPSDAFSVAIGQPATMTGDDVLNGLMKVLVKVAPVRPAEFIELTFQQQMQTS</sequence>
<comment type="similarity">
    <text evidence="1">Belongs to the myoviridae tail sheath protein family.</text>
</comment>
<reference evidence="4 5" key="1">
    <citation type="submission" date="2018-01" db="EMBL/GenBank/DDBJ databases">
        <title>Whole genome analyses suggest that Burkholderia sensu lato contains two further novel genera in the rhizoxinica-symbiotica group Mycetohabitans gen. nov., and Trinickia gen. nov.: implications for the evolution of diazotrophy and nodulation in the Burkholderiaceae.</title>
        <authorList>
            <person name="Estrada-de los Santos P."/>
            <person name="Palmer M."/>
            <person name="Chavez-Ramirez B."/>
            <person name="Beukes C."/>
            <person name="Steenkamp E.T."/>
            <person name="Hirsch A.M."/>
            <person name="Manyaka P."/>
            <person name="Maluk M."/>
            <person name="Lafos M."/>
            <person name="Crook M."/>
            <person name="Gross E."/>
            <person name="Simon M.F."/>
            <person name="Bueno dos Reis Junior F."/>
            <person name="Poole P.S."/>
            <person name="Venter S.N."/>
            <person name="James E.K."/>
        </authorList>
    </citation>
    <scope>NUCLEOTIDE SEQUENCE [LARGE SCALE GENOMIC DNA]</scope>
    <source>
        <strain evidence="4 5">GP25-8</strain>
    </source>
</reference>
<proteinExistence type="inferred from homology"/>
<evidence type="ECO:0000259" key="3">
    <source>
        <dbReference type="Pfam" id="PF17482"/>
    </source>
</evidence>
<dbReference type="PANTHER" id="PTHR35861:SF1">
    <property type="entry name" value="PHAGE TAIL SHEATH PROTEIN"/>
    <property type="match status" value="1"/>
</dbReference>
<organism evidence="4 5">
    <name type="scientific">Trinickia soli</name>
    <dbReference type="NCBI Taxonomy" id="380675"/>
    <lineage>
        <taxon>Bacteria</taxon>
        <taxon>Pseudomonadati</taxon>
        <taxon>Pseudomonadota</taxon>
        <taxon>Betaproteobacteria</taxon>
        <taxon>Burkholderiales</taxon>
        <taxon>Burkholderiaceae</taxon>
        <taxon>Trinickia</taxon>
    </lineage>
</organism>
<feature type="region of interest" description="Disordered" evidence="2">
    <location>
        <begin position="274"/>
        <end position="294"/>
    </location>
</feature>
<dbReference type="RefSeq" id="WP_102608436.1">
    <property type="nucleotide sequence ID" value="NZ_CADIKD010000004.1"/>
</dbReference>
<gene>
    <name evidence="4" type="ORF">C0Z19_03775</name>
</gene>
<dbReference type="InterPro" id="IPR052042">
    <property type="entry name" value="Tail_sheath_structural"/>
</dbReference>
<dbReference type="Proteomes" id="UP000235347">
    <property type="component" value="Unassembled WGS sequence"/>
</dbReference>
<keyword evidence="5" id="KW-1185">Reference proteome</keyword>
<name>A0A2N7WEH3_9BURK</name>
<dbReference type="Gene3D" id="3.40.50.11780">
    <property type="match status" value="1"/>
</dbReference>
<dbReference type="EMBL" id="PNYB01000002">
    <property type="protein sequence ID" value="PMS27787.1"/>
    <property type="molecule type" value="Genomic_DNA"/>
</dbReference>
<evidence type="ECO:0000313" key="4">
    <source>
        <dbReference type="EMBL" id="PMS27787.1"/>
    </source>
</evidence>
<dbReference type="PANTHER" id="PTHR35861">
    <property type="match status" value="1"/>
</dbReference>
<dbReference type="Pfam" id="PF17482">
    <property type="entry name" value="Phage_sheath_1C"/>
    <property type="match status" value="1"/>
</dbReference>
<evidence type="ECO:0000313" key="5">
    <source>
        <dbReference type="Proteomes" id="UP000235347"/>
    </source>
</evidence>
<dbReference type="InterPro" id="IPR020287">
    <property type="entry name" value="Tail_sheath_C"/>
</dbReference>
<evidence type="ECO:0000256" key="1">
    <source>
        <dbReference type="ARBA" id="ARBA00008005"/>
    </source>
</evidence>
<protein>
    <submittedName>
        <fullName evidence="4">Phage tail protein</fullName>
    </submittedName>
</protein>
<accession>A0A2N7WEH3</accession>